<name>Q7RDM9_PLAYO</name>
<dbReference type="AlphaFoldDB" id="Q7RDM9"/>
<comment type="caution">
    <text evidence="1">The sequence shown here is derived from an EMBL/GenBank/DDBJ whole genome shotgun (WGS) entry which is preliminary data.</text>
</comment>
<accession>Q7RDM9</accession>
<dbReference type="Proteomes" id="UP000008553">
    <property type="component" value="Unassembled WGS sequence"/>
</dbReference>
<evidence type="ECO:0000313" key="2">
    <source>
        <dbReference type="Proteomes" id="UP000008553"/>
    </source>
</evidence>
<protein>
    <recommendedName>
        <fullName evidence="3">Fam-b protein</fullName>
    </recommendedName>
</protein>
<evidence type="ECO:0008006" key="3">
    <source>
        <dbReference type="Google" id="ProtNLM"/>
    </source>
</evidence>
<reference evidence="1 2" key="1">
    <citation type="journal article" date="2002" name="Nature">
        <title>Genome sequence and comparative analysis of the model rodent malaria parasite Plasmodium yoelii yoelii.</title>
        <authorList>
            <person name="Carlton J.M."/>
            <person name="Angiuoli S.V."/>
            <person name="Suh B.B."/>
            <person name="Kooij T.W."/>
            <person name="Pertea M."/>
            <person name="Silva J.C."/>
            <person name="Ermolaeva M.D."/>
            <person name="Allen J.E."/>
            <person name="Selengut J.D."/>
            <person name="Koo H.L."/>
            <person name="Peterson J.D."/>
            <person name="Pop M."/>
            <person name="Kosack D.S."/>
            <person name="Shumway M.F."/>
            <person name="Bidwell S.L."/>
            <person name="Shallom S.J."/>
            <person name="van Aken S.E."/>
            <person name="Riedmuller S.B."/>
            <person name="Feldblyum T.V."/>
            <person name="Cho J.K."/>
            <person name="Quackenbush J."/>
            <person name="Sedegah M."/>
            <person name="Shoaibi A."/>
            <person name="Cummings L.M."/>
            <person name="Florens L."/>
            <person name="Yates J.R."/>
            <person name="Raine J.D."/>
            <person name="Sinden R.E."/>
            <person name="Harris M.A."/>
            <person name="Cunningham D.A."/>
            <person name="Preiser P.R."/>
            <person name="Bergman L.W."/>
            <person name="Vaidya A.B."/>
            <person name="van Lin L.H."/>
            <person name="Janse C.J."/>
            <person name="Waters A.P."/>
            <person name="Smith H.O."/>
            <person name="White O.R."/>
            <person name="Salzberg S.L."/>
            <person name="Venter J.C."/>
            <person name="Fraser C.M."/>
            <person name="Hoffman S.L."/>
            <person name="Gardner M.J."/>
            <person name="Carucci D.J."/>
        </authorList>
    </citation>
    <scope>NUCLEOTIDE SEQUENCE [LARGE SCALE GENOMIC DNA]</scope>
    <source>
        <strain evidence="1 2">17XNL</strain>
    </source>
</reference>
<proteinExistence type="predicted"/>
<dbReference type="InterPro" id="IPR006484">
    <property type="entry name" value="PYST_B"/>
</dbReference>
<evidence type="ECO:0000313" key="1">
    <source>
        <dbReference type="EMBL" id="EAA17415.1"/>
    </source>
</evidence>
<keyword evidence="2" id="KW-1185">Reference proteome</keyword>
<dbReference type="EMBL" id="AABL01001704">
    <property type="protein sequence ID" value="EAA17415.1"/>
    <property type="molecule type" value="Genomic_DNA"/>
</dbReference>
<gene>
    <name evidence="1" type="ORF">PY05393</name>
</gene>
<organism evidence="1 2">
    <name type="scientific">Plasmodium yoelii yoelii</name>
    <dbReference type="NCBI Taxonomy" id="73239"/>
    <lineage>
        <taxon>Eukaryota</taxon>
        <taxon>Sar</taxon>
        <taxon>Alveolata</taxon>
        <taxon>Apicomplexa</taxon>
        <taxon>Aconoidasida</taxon>
        <taxon>Haemosporida</taxon>
        <taxon>Plasmodiidae</taxon>
        <taxon>Plasmodium</taxon>
        <taxon>Plasmodium (Vinckeia)</taxon>
    </lineage>
</organism>
<dbReference type="Pfam" id="PF09592">
    <property type="entry name" value="DUF2031"/>
    <property type="match status" value="1"/>
</dbReference>
<dbReference type="PaxDb" id="73239-Q7RDM9"/>
<sequence length="230" mass="27131">MKEFNILKKIVFFSICICCFDHTKNGLYDANADRVRYFQKKSINFKNNRLLECASSNEFISNIEYYNGENYFDDEEIEYYLTNNGSNKRNHQYNNVSHDLKGINGEMTILIDESMDSLACIPKQKYSIRSDELTLQKIPNNSVNKKKSKSALSKNKNHTSLKTSNNFLSIDDNHFEREYNRITSKVLLRIKPIFYFMILTPRRIVITLQNLRIKLNQDNFSLLLLFIIYV</sequence>
<dbReference type="InParanoid" id="Q7RDM9"/>